<dbReference type="PROSITE" id="PS00108">
    <property type="entry name" value="PROTEIN_KINASE_ST"/>
    <property type="match status" value="1"/>
</dbReference>
<dbReference type="CDD" id="cd09487">
    <property type="entry name" value="SAM_superfamily"/>
    <property type="match status" value="1"/>
</dbReference>
<name>A0A507E9J5_9FUNG</name>
<dbReference type="Pfam" id="PF00536">
    <property type="entry name" value="SAM_1"/>
    <property type="match status" value="1"/>
</dbReference>
<dbReference type="SMART" id="SM00220">
    <property type="entry name" value="S_TKc"/>
    <property type="match status" value="1"/>
</dbReference>
<feature type="compositionally biased region" description="Polar residues" evidence="7">
    <location>
        <begin position="1401"/>
        <end position="1411"/>
    </location>
</feature>
<keyword evidence="2" id="KW-0808">Transferase</keyword>
<feature type="domain" description="SAM" evidence="9">
    <location>
        <begin position="18"/>
        <end position="81"/>
    </location>
</feature>
<dbReference type="PROSITE" id="PS50011">
    <property type="entry name" value="PROTEIN_KINASE_DOM"/>
    <property type="match status" value="1"/>
</dbReference>
<organism evidence="10 11">
    <name type="scientific">Powellomyces hirtus</name>
    <dbReference type="NCBI Taxonomy" id="109895"/>
    <lineage>
        <taxon>Eukaryota</taxon>
        <taxon>Fungi</taxon>
        <taxon>Fungi incertae sedis</taxon>
        <taxon>Chytridiomycota</taxon>
        <taxon>Chytridiomycota incertae sedis</taxon>
        <taxon>Chytridiomycetes</taxon>
        <taxon>Spizellomycetales</taxon>
        <taxon>Powellomycetaceae</taxon>
        <taxon>Powellomyces</taxon>
    </lineage>
</organism>
<feature type="compositionally biased region" description="Polar residues" evidence="7">
    <location>
        <begin position="711"/>
        <end position="730"/>
    </location>
</feature>
<evidence type="ECO:0000313" key="10">
    <source>
        <dbReference type="EMBL" id="TPX60522.1"/>
    </source>
</evidence>
<dbReference type="Gene3D" id="1.10.510.10">
    <property type="entry name" value="Transferase(Phosphotransferase) domain 1"/>
    <property type="match status" value="1"/>
</dbReference>
<sequence>MHDPSSQAQAELSAAASWNAEDVAAWLVQNDLDRYSARFWENRVTGAALLGITYEDLRRLGVLNLKHRARILNAVAELKGSGVRLQPRSKSSGVLQTRSETSPSTTSNISPGPYSAPLPQDIPFGLLQHSDDTYFAPQPPIPPSSLRASLNISSIPAIPPRTKSIEAFPVGWDARLSVPAHVLTSDHEEHAASTVIQFQELQFEEHKVMQELPPRLDSHLAPSLRIQSSYQQPPLFPAREDSLLDASPVDFAVISPAGSAGHRTSCYEDDGHDLGFLPALINDGVFDDKLSDKSSEHNLYPDTRPTGRARANSSGALKRHPAIREHRSRSPLPQARESEVNRPIRRPHLAITTNLGMSHHHTSVTSLESPGSVGSKSSTVESLTREPQIKAVHVNDHSKMRSPNIEATKSLTDGSPMSPMSSSFRDGSFYEKDSIMGISSIRDRCIRVTGTDYRSHIIDVAALTNPEAIRERIYTKFNIQGDDEKEQYGIFSLDFSGNLDIENNLTDDVLLDICQSRNAHLKAHLILKKLDEPYPPSSPFPAAPEPQQELSEVPASPRSGRRRRAFRQFLSRLNSTEEVEPPPLMDIDVDVDTVPIKVSSDIPPLAPVDQDGFLPEDEMYSDTDYDTIGNAQGVIQNLDHFFGERPPTELICDNLENFFPSLTRSTTRASRRWQDNFDDPAPNTKSLKSYIRETMDRKRISRAGTMHSSFGRRTSTLQRSTAVPTVQEQSEGTESDAEQASIRETQRSAQTLTRQWHDLVALVKADATSVAEIADEVSGPLEFLSREKRLVEGVPAENDCERLSLVDKRRASDASEYEEGEANKPNSVPRLKRVWTQRSKPLTKRSSSASLSTRAHTKRLNAIDDHSNEVKSLDDRRRSQLPGDFSLKGEYESKALSPERKMHFGKDIGRKRHTVVFSEIVDRKGSQKSDMGPTLRKAYSQQLLVRTRPSAESLQQEKLEDVQTAEAASPTSIPLPPSPDLRSDEAPERNKPSSEDSAVVLDPAMVNEISATDEVKAVAAAAEVEDVFSDTQRLPRAFTIEPDTPRPVDWVCGPLIGKGSFGKVYYGVNVKTGEILAVKQVELANLPPRKTDDQGKKDVRRRMVDALHREITLLKDLDHENIVRYLGYDVQGKTINVFLEYVSGGSIASSIATMGRFEEPLVRSLTCQILCGLGYLHERSIIHRDIKGGNILLDENGVAKISDFGISKKNEYKLAYRFNSRMSLQGSVHWMAPEVIKGKGYSAKVDIWSLGCLILEMFTGYHPWQQLDELQTMWRLGKENAPPIPEWLSPEAQSFLAKCFAIDPDERPTAAELLCDPFADVDPASFLDFRAYKEAAIEQKRLEEEAESDESWDSAGGNWLRTRDSVRISRFQSTRRSTTRRSMQSKRSIISRRRPSETPSNLSDEVSQGAQITAPVKTANMVSVA</sequence>
<reference evidence="10 11" key="1">
    <citation type="journal article" date="2019" name="Sci. Rep.">
        <title>Comparative genomics of chytrid fungi reveal insights into the obligate biotrophic and pathogenic lifestyle of Synchytrium endobioticum.</title>
        <authorList>
            <person name="van de Vossenberg B.T.L.H."/>
            <person name="Warris S."/>
            <person name="Nguyen H.D.T."/>
            <person name="van Gent-Pelzer M.P.E."/>
            <person name="Joly D.L."/>
            <person name="van de Geest H.C."/>
            <person name="Bonants P.J.M."/>
            <person name="Smith D.S."/>
            <person name="Levesque C.A."/>
            <person name="van der Lee T.A.J."/>
        </authorList>
    </citation>
    <scope>NUCLEOTIDE SEQUENCE [LARGE SCALE GENOMIC DNA]</scope>
    <source>
        <strain evidence="10 11">CBS 809.83</strain>
    </source>
</reference>
<evidence type="ECO:0000256" key="4">
    <source>
        <dbReference type="ARBA" id="ARBA00022777"/>
    </source>
</evidence>
<dbReference type="InterPro" id="IPR013761">
    <property type="entry name" value="SAM/pointed_sf"/>
</dbReference>
<feature type="compositionally biased region" description="Basic residues" evidence="7">
    <location>
        <begin position="317"/>
        <end position="329"/>
    </location>
</feature>
<feature type="compositionally biased region" description="Basic and acidic residues" evidence="7">
    <location>
        <begin position="981"/>
        <end position="994"/>
    </location>
</feature>
<feature type="region of interest" description="Disordered" evidence="7">
    <location>
        <begin position="1370"/>
        <end position="1411"/>
    </location>
</feature>
<dbReference type="InterPro" id="IPR011009">
    <property type="entry name" value="Kinase-like_dom_sf"/>
</dbReference>
<evidence type="ECO:0000256" key="2">
    <source>
        <dbReference type="ARBA" id="ARBA00022679"/>
    </source>
</evidence>
<evidence type="ECO:0000313" key="11">
    <source>
        <dbReference type="Proteomes" id="UP000318582"/>
    </source>
</evidence>
<comment type="caution">
    <text evidence="10">The sequence shown here is derived from an EMBL/GenBank/DDBJ whole genome shotgun (WGS) entry which is preliminary data.</text>
</comment>
<feature type="compositionally biased region" description="Polar residues" evidence="7">
    <location>
        <begin position="836"/>
        <end position="854"/>
    </location>
</feature>
<feature type="domain" description="Protein kinase" evidence="8">
    <location>
        <begin position="1050"/>
        <end position="1319"/>
    </location>
</feature>
<dbReference type="PROSITE" id="PS50105">
    <property type="entry name" value="SAM_DOMAIN"/>
    <property type="match status" value="1"/>
</dbReference>
<evidence type="ECO:0000259" key="9">
    <source>
        <dbReference type="PROSITE" id="PS50105"/>
    </source>
</evidence>
<dbReference type="InterPro" id="IPR008271">
    <property type="entry name" value="Ser/Thr_kinase_AS"/>
</dbReference>
<dbReference type="Pfam" id="PF00069">
    <property type="entry name" value="Pkinase"/>
    <property type="match status" value="1"/>
</dbReference>
<evidence type="ECO:0000259" key="8">
    <source>
        <dbReference type="PROSITE" id="PS50011"/>
    </source>
</evidence>
<dbReference type="GO" id="GO:0004709">
    <property type="term" value="F:MAP kinase kinase kinase activity"/>
    <property type="evidence" value="ECO:0007669"/>
    <property type="project" value="UniProtKB-ARBA"/>
</dbReference>
<dbReference type="SUPFAM" id="SSF56112">
    <property type="entry name" value="Protein kinase-like (PK-like)"/>
    <property type="match status" value="1"/>
</dbReference>
<dbReference type="PROSITE" id="PS00107">
    <property type="entry name" value="PROTEIN_KINASE_ATP"/>
    <property type="match status" value="1"/>
</dbReference>
<protein>
    <recommendedName>
        <fullName evidence="12">Protein kinase domain-containing protein</fullName>
    </recommendedName>
</protein>
<feature type="compositionally biased region" description="Polar residues" evidence="7">
    <location>
        <begin position="88"/>
        <end position="110"/>
    </location>
</feature>
<dbReference type="PANTHER" id="PTHR48016">
    <property type="entry name" value="MAP KINASE KINASE KINASE SSK2-RELATED-RELATED"/>
    <property type="match status" value="1"/>
</dbReference>
<evidence type="ECO:0000256" key="6">
    <source>
        <dbReference type="PROSITE-ProRule" id="PRU10141"/>
    </source>
</evidence>
<dbReference type="CDD" id="cd06606">
    <property type="entry name" value="STKc_MAPKKK"/>
    <property type="match status" value="1"/>
</dbReference>
<keyword evidence="3 6" id="KW-0547">Nucleotide-binding</keyword>
<evidence type="ECO:0000256" key="5">
    <source>
        <dbReference type="ARBA" id="ARBA00022840"/>
    </source>
</evidence>
<dbReference type="SUPFAM" id="SSF47769">
    <property type="entry name" value="SAM/Pointed domain"/>
    <property type="match status" value="1"/>
</dbReference>
<keyword evidence="11" id="KW-1185">Reference proteome</keyword>
<dbReference type="Gene3D" id="3.10.20.90">
    <property type="entry name" value="Phosphatidylinositol 3-kinase Catalytic Subunit, Chain A, domain 1"/>
    <property type="match status" value="1"/>
</dbReference>
<evidence type="ECO:0000256" key="7">
    <source>
        <dbReference type="SAM" id="MobiDB-lite"/>
    </source>
</evidence>
<dbReference type="InterPro" id="IPR001660">
    <property type="entry name" value="SAM"/>
</dbReference>
<keyword evidence="5 6" id="KW-0067">ATP-binding</keyword>
<feature type="region of interest" description="Disordered" evidence="7">
    <location>
        <begin position="960"/>
        <end position="997"/>
    </location>
</feature>
<dbReference type="Gene3D" id="1.10.150.50">
    <property type="entry name" value="Transcription Factor, Ets-1"/>
    <property type="match status" value="1"/>
</dbReference>
<dbReference type="Proteomes" id="UP000318582">
    <property type="component" value="Unassembled WGS sequence"/>
</dbReference>
<feature type="region of interest" description="Disordered" evidence="7">
    <location>
        <begin position="536"/>
        <end position="560"/>
    </location>
</feature>
<feature type="region of interest" description="Disordered" evidence="7">
    <location>
        <begin position="293"/>
        <end position="341"/>
    </location>
</feature>
<dbReference type="SMART" id="SM00454">
    <property type="entry name" value="SAM"/>
    <property type="match status" value="1"/>
</dbReference>
<feature type="region of interest" description="Disordered" evidence="7">
    <location>
        <begin position="357"/>
        <end position="385"/>
    </location>
</feature>
<evidence type="ECO:0000256" key="1">
    <source>
        <dbReference type="ARBA" id="ARBA00006529"/>
    </source>
</evidence>
<dbReference type="InterPro" id="IPR017441">
    <property type="entry name" value="Protein_kinase_ATP_BS"/>
</dbReference>
<feature type="compositionally biased region" description="Low complexity" evidence="7">
    <location>
        <begin position="1370"/>
        <end position="1388"/>
    </location>
</feature>
<dbReference type="InterPro" id="IPR050538">
    <property type="entry name" value="MAP_kinase_kinase_kinase"/>
</dbReference>
<evidence type="ECO:0000256" key="3">
    <source>
        <dbReference type="ARBA" id="ARBA00022741"/>
    </source>
</evidence>
<comment type="similarity">
    <text evidence="1">Belongs to the protein kinase superfamily. STE Ser/Thr protein kinase family. MAP kinase kinase kinase subfamily.</text>
</comment>
<feature type="region of interest" description="Disordered" evidence="7">
    <location>
        <begin position="85"/>
        <end position="114"/>
    </location>
</feature>
<keyword evidence="4" id="KW-0418">Kinase</keyword>
<dbReference type="Pfam" id="PF14847">
    <property type="entry name" value="Ras_bdg_2"/>
    <property type="match status" value="1"/>
</dbReference>
<feature type="binding site" evidence="6">
    <location>
        <position position="1079"/>
    </location>
    <ligand>
        <name>ATP</name>
        <dbReference type="ChEBI" id="CHEBI:30616"/>
    </ligand>
</feature>
<feature type="compositionally biased region" description="Basic and acidic residues" evidence="7">
    <location>
        <begin position="861"/>
        <end position="878"/>
    </location>
</feature>
<proteinExistence type="inferred from homology"/>
<evidence type="ECO:0008006" key="12">
    <source>
        <dbReference type="Google" id="ProtNLM"/>
    </source>
</evidence>
<feature type="compositionally biased region" description="Polar residues" evidence="7">
    <location>
        <begin position="363"/>
        <end position="382"/>
    </location>
</feature>
<feature type="region of interest" description="Disordered" evidence="7">
    <location>
        <begin position="711"/>
        <end position="741"/>
    </location>
</feature>
<dbReference type="GO" id="GO:0000196">
    <property type="term" value="P:cell integrity MAPK cascade"/>
    <property type="evidence" value="ECO:0007669"/>
    <property type="project" value="UniProtKB-ARBA"/>
</dbReference>
<dbReference type="InterPro" id="IPR029458">
    <property type="entry name" value="Ras-bd_By2"/>
</dbReference>
<dbReference type="FunFam" id="1.10.510.10:FF:000182">
    <property type="entry name" value="MAP kinase kinase kinase mkh1"/>
    <property type="match status" value="1"/>
</dbReference>
<feature type="region of interest" description="Disordered" evidence="7">
    <location>
        <begin position="809"/>
        <end position="892"/>
    </location>
</feature>
<dbReference type="PANTHER" id="PTHR48016:SF56">
    <property type="entry name" value="MAPKK KINASE"/>
    <property type="match status" value="1"/>
</dbReference>
<dbReference type="GO" id="GO:0005524">
    <property type="term" value="F:ATP binding"/>
    <property type="evidence" value="ECO:0007669"/>
    <property type="project" value="UniProtKB-UniRule"/>
</dbReference>
<dbReference type="STRING" id="109895.A0A507E9J5"/>
<dbReference type="FunFam" id="3.30.200.20:FF:000387">
    <property type="entry name" value="Serine/threonine-protein kinase STE11"/>
    <property type="match status" value="1"/>
</dbReference>
<gene>
    <name evidence="10" type="ORF">PhCBS80983_g01673</name>
</gene>
<dbReference type="InterPro" id="IPR000719">
    <property type="entry name" value="Prot_kinase_dom"/>
</dbReference>
<accession>A0A507E9J5</accession>
<dbReference type="EMBL" id="QEAQ01000014">
    <property type="protein sequence ID" value="TPX60522.1"/>
    <property type="molecule type" value="Genomic_DNA"/>
</dbReference>